<dbReference type="Proteomes" id="UP000759131">
    <property type="component" value="Unassembled WGS sequence"/>
</dbReference>
<dbReference type="InterPro" id="IPR042771">
    <property type="entry name" value="GTF3C6-like"/>
</dbReference>
<dbReference type="PANTHER" id="PTHR21860:SF2">
    <property type="entry name" value="GENERAL TRANSCRIPTION FACTOR 3C POLYPEPTIDE 6"/>
    <property type="match status" value="1"/>
</dbReference>
<dbReference type="GO" id="GO:0000127">
    <property type="term" value="C:transcription factor TFIIIC complex"/>
    <property type="evidence" value="ECO:0007669"/>
    <property type="project" value="TreeGrafter"/>
</dbReference>
<evidence type="ECO:0000256" key="1">
    <source>
        <dbReference type="SAM" id="MobiDB-lite"/>
    </source>
</evidence>
<dbReference type="Pfam" id="PF10419">
    <property type="entry name" value="TFIIIC_sub6"/>
    <property type="match status" value="1"/>
</dbReference>
<dbReference type="EMBL" id="CAJPIZ010005559">
    <property type="protein sequence ID" value="CAG2108725.1"/>
    <property type="molecule type" value="Genomic_DNA"/>
</dbReference>
<sequence>MSSKSSSGNRSNAKSGVSDGVVTEETVCVEFCAPIDTQLVTNNSMKFLGLDTNQVILQICGNTFFAGQLDHTLGTNVLFEVKTKDTKDSPKKSSHHNHNNEPKGSANASQDNASKQTIEYLAKCDHKLVMKRVFLETHPNEDTTDTTNQSLQQS</sequence>
<protein>
    <recommendedName>
        <fullName evidence="2">Transcription factor TFIIIC triple barrel domain-containing protein</fullName>
    </recommendedName>
</protein>
<dbReference type="EMBL" id="OC860134">
    <property type="protein sequence ID" value="CAD7628295.1"/>
    <property type="molecule type" value="Genomic_DNA"/>
</dbReference>
<feature type="domain" description="Transcription factor TFIIIC triple barrel" evidence="2">
    <location>
        <begin position="24"/>
        <end position="135"/>
    </location>
</feature>
<name>A0A7R9Q115_9ACAR</name>
<keyword evidence="4" id="KW-1185">Reference proteome</keyword>
<gene>
    <name evidence="3" type="ORF">OSB1V03_LOCUS8717</name>
</gene>
<dbReference type="InterPro" id="IPR019481">
    <property type="entry name" value="TFIIIC_triple_barrel"/>
</dbReference>
<dbReference type="PANTHER" id="PTHR21860">
    <property type="entry name" value="TRANSCRIPTION INITIATION FACTOR IIIC TFIIIC , POLYPEPTIDE 6-RELATED"/>
    <property type="match status" value="1"/>
</dbReference>
<reference evidence="3" key="1">
    <citation type="submission" date="2020-11" db="EMBL/GenBank/DDBJ databases">
        <authorList>
            <person name="Tran Van P."/>
        </authorList>
    </citation>
    <scope>NUCLEOTIDE SEQUENCE</scope>
</reference>
<evidence type="ECO:0000313" key="3">
    <source>
        <dbReference type="EMBL" id="CAD7628295.1"/>
    </source>
</evidence>
<organism evidence="3">
    <name type="scientific">Medioppia subpectinata</name>
    <dbReference type="NCBI Taxonomy" id="1979941"/>
    <lineage>
        <taxon>Eukaryota</taxon>
        <taxon>Metazoa</taxon>
        <taxon>Ecdysozoa</taxon>
        <taxon>Arthropoda</taxon>
        <taxon>Chelicerata</taxon>
        <taxon>Arachnida</taxon>
        <taxon>Acari</taxon>
        <taxon>Acariformes</taxon>
        <taxon>Sarcoptiformes</taxon>
        <taxon>Oribatida</taxon>
        <taxon>Brachypylina</taxon>
        <taxon>Oppioidea</taxon>
        <taxon>Oppiidae</taxon>
        <taxon>Medioppia</taxon>
    </lineage>
</organism>
<dbReference type="Gene3D" id="2.60.40.4370">
    <property type="match status" value="1"/>
</dbReference>
<feature type="region of interest" description="Disordered" evidence="1">
    <location>
        <begin position="83"/>
        <end position="113"/>
    </location>
</feature>
<accession>A0A7R9Q115</accession>
<evidence type="ECO:0000313" key="4">
    <source>
        <dbReference type="Proteomes" id="UP000759131"/>
    </source>
</evidence>
<dbReference type="AlphaFoldDB" id="A0A7R9Q115"/>
<evidence type="ECO:0000259" key="2">
    <source>
        <dbReference type="Pfam" id="PF10419"/>
    </source>
</evidence>
<proteinExistence type="predicted"/>
<dbReference type="OrthoDB" id="6427875at2759"/>
<dbReference type="GO" id="GO:0006383">
    <property type="term" value="P:transcription by RNA polymerase III"/>
    <property type="evidence" value="ECO:0007669"/>
    <property type="project" value="InterPro"/>
</dbReference>